<keyword evidence="4" id="KW-1133">Transmembrane helix</keyword>
<dbReference type="PROSITE" id="PS50011">
    <property type="entry name" value="PROTEIN_KINASE_DOM"/>
    <property type="match status" value="1"/>
</dbReference>
<accession>A0A3B4AQE6</accession>
<feature type="transmembrane region" description="Helical" evidence="4">
    <location>
        <begin position="18"/>
        <end position="38"/>
    </location>
</feature>
<feature type="compositionally biased region" description="Basic residues" evidence="3">
    <location>
        <begin position="67"/>
        <end position="82"/>
    </location>
</feature>
<dbReference type="InterPro" id="IPR000719">
    <property type="entry name" value="Prot_kinase_dom"/>
</dbReference>
<dbReference type="Proteomes" id="UP000261520">
    <property type="component" value="Unplaced"/>
</dbReference>
<dbReference type="GO" id="GO:0007169">
    <property type="term" value="P:cell surface receptor protein tyrosine kinase signaling pathway"/>
    <property type="evidence" value="ECO:0007669"/>
    <property type="project" value="TreeGrafter"/>
</dbReference>
<feature type="region of interest" description="Disordered" evidence="3">
    <location>
        <begin position="65"/>
        <end position="143"/>
    </location>
</feature>
<dbReference type="InterPro" id="IPR001245">
    <property type="entry name" value="Ser-Thr/Tyr_kinase_cat_dom"/>
</dbReference>
<protein>
    <recommendedName>
        <fullName evidence="5">Protein kinase domain-containing protein</fullName>
    </recommendedName>
</protein>
<organism evidence="6 7">
    <name type="scientific">Periophthalmus magnuspinnatus</name>
    <dbReference type="NCBI Taxonomy" id="409849"/>
    <lineage>
        <taxon>Eukaryota</taxon>
        <taxon>Metazoa</taxon>
        <taxon>Chordata</taxon>
        <taxon>Craniata</taxon>
        <taxon>Vertebrata</taxon>
        <taxon>Euteleostomi</taxon>
        <taxon>Actinopterygii</taxon>
        <taxon>Neopterygii</taxon>
        <taxon>Teleostei</taxon>
        <taxon>Neoteleostei</taxon>
        <taxon>Acanthomorphata</taxon>
        <taxon>Gobiaria</taxon>
        <taxon>Gobiiformes</taxon>
        <taxon>Gobioidei</taxon>
        <taxon>Gobiidae</taxon>
        <taxon>Oxudercinae</taxon>
        <taxon>Periophthalmus</taxon>
    </lineage>
</organism>
<reference evidence="6" key="2">
    <citation type="submission" date="2025-09" db="UniProtKB">
        <authorList>
            <consortium name="Ensembl"/>
        </authorList>
    </citation>
    <scope>IDENTIFICATION</scope>
</reference>
<dbReference type="InterPro" id="IPR050122">
    <property type="entry name" value="RTK"/>
</dbReference>
<name>A0A3B4AQE6_9GOBI</name>
<keyword evidence="4" id="KW-0812">Transmembrane</keyword>
<proteinExistence type="predicted"/>
<dbReference type="Gene3D" id="3.30.200.20">
    <property type="entry name" value="Phosphorylase Kinase, domain 1"/>
    <property type="match status" value="1"/>
</dbReference>
<sequence>MDVLSCVSVVKEYEVEVIVVPAILLFLFVIFLLCLVLLRFCNKKKSSQSPLINNYKHYQINQPLNHQNHHHNHHHDNKHPNHHHDSNHHPNYHHDNRQTNHHRQHQNSSPQRSNRHRIQNSAQTNAKPNMSAVPRTATERQHRGFSEVTALPQTFFMKPDNSVSLYRAQMEQKDVIIRVLKDPVTEADKHQFMGFTSFLSGLGPHPFIPALLGVVTVQPPFMMVTEELHHRDLLSFLWKCRQDNAEPGCDMTEKRVYTMARQVASALDYLHSQQCVHGNVAARSVLVGRDLTVKLWGLGSAYRRSERGAGEAEEAMELRKWQAPEVLARNGVTKNSDVWSLGILLYEMITLGDPPFPQLLATELLQYLQRGKFMKKPASCSNALYSLIKSCCQWSPQQRVSVPELIRKLESGERTANGSTVLRVPEPLDVEKYLREAGYGEAYNYAVF</sequence>
<dbReference type="PRINTS" id="PR00109">
    <property type="entry name" value="TYRKINASE"/>
</dbReference>
<evidence type="ECO:0000256" key="3">
    <source>
        <dbReference type="SAM" id="MobiDB-lite"/>
    </source>
</evidence>
<feature type="domain" description="Protein kinase" evidence="5">
    <location>
        <begin position="145"/>
        <end position="422"/>
    </location>
</feature>
<dbReference type="AlphaFoldDB" id="A0A3B4AQE6"/>
<evidence type="ECO:0000313" key="7">
    <source>
        <dbReference type="Proteomes" id="UP000261520"/>
    </source>
</evidence>
<dbReference type="GO" id="GO:0005524">
    <property type="term" value="F:ATP binding"/>
    <property type="evidence" value="ECO:0007669"/>
    <property type="project" value="UniProtKB-KW"/>
</dbReference>
<dbReference type="Gene3D" id="1.10.510.10">
    <property type="entry name" value="Transferase(Phosphotransferase) domain 1"/>
    <property type="match status" value="1"/>
</dbReference>
<dbReference type="Ensembl" id="ENSPMGT00000020178.1">
    <property type="protein sequence ID" value="ENSPMGP00000018925.1"/>
    <property type="gene ID" value="ENSPMGG00000015402.1"/>
</dbReference>
<evidence type="ECO:0000313" key="6">
    <source>
        <dbReference type="Ensembl" id="ENSPMGP00000018925.1"/>
    </source>
</evidence>
<evidence type="ECO:0000256" key="2">
    <source>
        <dbReference type="ARBA" id="ARBA00022840"/>
    </source>
</evidence>
<dbReference type="GO" id="GO:0043235">
    <property type="term" value="C:receptor complex"/>
    <property type="evidence" value="ECO:0007669"/>
    <property type="project" value="TreeGrafter"/>
</dbReference>
<dbReference type="PANTHER" id="PTHR24416:SF631">
    <property type="entry name" value="SERINE_THREONINE_TYROSINE KINASE 1"/>
    <property type="match status" value="1"/>
</dbReference>
<dbReference type="GO" id="GO:0005886">
    <property type="term" value="C:plasma membrane"/>
    <property type="evidence" value="ECO:0007669"/>
    <property type="project" value="TreeGrafter"/>
</dbReference>
<dbReference type="STRING" id="409849.ENSPMGP00000018925"/>
<reference evidence="6" key="1">
    <citation type="submission" date="2025-08" db="UniProtKB">
        <authorList>
            <consortium name="Ensembl"/>
        </authorList>
    </citation>
    <scope>IDENTIFICATION</scope>
</reference>
<dbReference type="PANTHER" id="PTHR24416">
    <property type="entry name" value="TYROSINE-PROTEIN KINASE RECEPTOR"/>
    <property type="match status" value="1"/>
</dbReference>
<evidence type="ECO:0000259" key="5">
    <source>
        <dbReference type="PROSITE" id="PS50011"/>
    </source>
</evidence>
<feature type="compositionally biased region" description="Polar residues" evidence="3">
    <location>
        <begin position="119"/>
        <end position="128"/>
    </location>
</feature>
<dbReference type="Pfam" id="PF07714">
    <property type="entry name" value="PK_Tyr_Ser-Thr"/>
    <property type="match status" value="1"/>
</dbReference>
<feature type="compositionally biased region" description="Basic and acidic residues" evidence="3">
    <location>
        <begin position="83"/>
        <end position="98"/>
    </location>
</feature>
<evidence type="ECO:0000256" key="4">
    <source>
        <dbReference type="SAM" id="Phobius"/>
    </source>
</evidence>
<evidence type="ECO:0000256" key="1">
    <source>
        <dbReference type="ARBA" id="ARBA00022741"/>
    </source>
</evidence>
<keyword evidence="2" id="KW-0067">ATP-binding</keyword>
<keyword evidence="4" id="KW-0472">Membrane</keyword>
<keyword evidence="7" id="KW-1185">Reference proteome</keyword>
<dbReference type="SUPFAM" id="SSF56112">
    <property type="entry name" value="Protein kinase-like (PK-like)"/>
    <property type="match status" value="1"/>
</dbReference>
<keyword evidence="1" id="KW-0547">Nucleotide-binding</keyword>
<dbReference type="InterPro" id="IPR011009">
    <property type="entry name" value="Kinase-like_dom_sf"/>
</dbReference>
<dbReference type="GO" id="GO:0004714">
    <property type="term" value="F:transmembrane receptor protein tyrosine kinase activity"/>
    <property type="evidence" value="ECO:0007669"/>
    <property type="project" value="TreeGrafter"/>
</dbReference>